<dbReference type="Proteomes" id="UP000886878">
    <property type="component" value="Unassembled WGS sequence"/>
</dbReference>
<proteinExistence type="predicted"/>
<reference evidence="2" key="1">
    <citation type="journal article" date="2021" name="PeerJ">
        <title>Extensive microbial diversity within the chicken gut microbiome revealed by metagenomics and culture.</title>
        <authorList>
            <person name="Gilroy R."/>
            <person name="Ravi A."/>
            <person name="Getino M."/>
            <person name="Pursley I."/>
            <person name="Horton D.L."/>
            <person name="Alikhan N.F."/>
            <person name="Baker D."/>
            <person name="Gharbi K."/>
            <person name="Hall N."/>
            <person name="Watson M."/>
            <person name="Adriaenssens E.M."/>
            <person name="Foster-Nyarko E."/>
            <person name="Jarju S."/>
            <person name="Secka A."/>
            <person name="Antonio M."/>
            <person name="Oren A."/>
            <person name="Chaudhuri R.R."/>
            <person name="La Ragione R."/>
            <person name="Hildebrand F."/>
            <person name="Pallen M.J."/>
        </authorList>
    </citation>
    <scope>NUCLEOTIDE SEQUENCE</scope>
    <source>
        <strain evidence="2">ChiHejej3B27-2180</strain>
    </source>
</reference>
<feature type="transmembrane region" description="Helical" evidence="1">
    <location>
        <begin position="12"/>
        <end position="30"/>
    </location>
</feature>
<comment type="caution">
    <text evidence="2">The sequence shown here is derived from an EMBL/GenBank/DDBJ whole genome shotgun (WGS) entry which is preliminary data.</text>
</comment>
<keyword evidence="1" id="KW-0472">Membrane</keyword>
<keyword evidence="1" id="KW-0812">Transmembrane</keyword>
<evidence type="ECO:0000313" key="3">
    <source>
        <dbReference type="Proteomes" id="UP000886878"/>
    </source>
</evidence>
<sequence length="66" mass="7632">MWFQLNNQSLQKTFAWVNVVAVIIGFWVYYGAGHAAGSIAPWFLAMNWANVIVALLQFYFGYRKQN</sequence>
<dbReference type="EMBL" id="DXGK01000086">
    <property type="protein sequence ID" value="HIW70583.1"/>
    <property type="molecule type" value="Genomic_DNA"/>
</dbReference>
<name>A0A9D1QPX2_9LACO</name>
<evidence type="ECO:0000256" key="1">
    <source>
        <dbReference type="SAM" id="Phobius"/>
    </source>
</evidence>
<gene>
    <name evidence="2" type="ORF">H9876_04340</name>
</gene>
<evidence type="ECO:0000313" key="2">
    <source>
        <dbReference type="EMBL" id="HIW70583.1"/>
    </source>
</evidence>
<accession>A0A9D1QPX2</accession>
<reference evidence="2" key="2">
    <citation type="submission" date="2021-04" db="EMBL/GenBank/DDBJ databases">
        <authorList>
            <person name="Gilroy R."/>
        </authorList>
    </citation>
    <scope>NUCLEOTIDE SEQUENCE</scope>
    <source>
        <strain evidence="2">ChiHejej3B27-2180</strain>
    </source>
</reference>
<organism evidence="2 3">
    <name type="scientific">Candidatus Limosilactobacillus merdipullorum</name>
    <dbReference type="NCBI Taxonomy" id="2838653"/>
    <lineage>
        <taxon>Bacteria</taxon>
        <taxon>Bacillati</taxon>
        <taxon>Bacillota</taxon>
        <taxon>Bacilli</taxon>
        <taxon>Lactobacillales</taxon>
        <taxon>Lactobacillaceae</taxon>
        <taxon>Limosilactobacillus</taxon>
    </lineage>
</organism>
<protein>
    <submittedName>
        <fullName evidence="2">Uncharacterized protein</fullName>
    </submittedName>
</protein>
<feature type="transmembrane region" description="Helical" evidence="1">
    <location>
        <begin position="42"/>
        <end position="62"/>
    </location>
</feature>
<dbReference type="AlphaFoldDB" id="A0A9D1QPX2"/>
<keyword evidence="1" id="KW-1133">Transmembrane helix</keyword>